<dbReference type="AlphaFoldDB" id="A0A4Q0M4J7"/>
<organism evidence="1 2">
    <name type="scientific">Arcticibacter tournemirensis</name>
    <dbReference type="NCBI Taxonomy" id="699437"/>
    <lineage>
        <taxon>Bacteria</taxon>
        <taxon>Pseudomonadati</taxon>
        <taxon>Bacteroidota</taxon>
        <taxon>Sphingobacteriia</taxon>
        <taxon>Sphingobacteriales</taxon>
        <taxon>Sphingobacteriaceae</taxon>
        <taxon>Arcticibacter</taxon>
    </lineage>
</organism>
<name>A0A4Q0M4J7_9SPHI</name>
<protein>
    <submittedName>
        <fullName evidence="1">Uncharacterized protein</fullName>
    </submittedName>
</protein>
<comment type="caution">
    <text evidence="1">The sequence shown here is derived from an EMBL/GenBank/DDBJ whole genome shotgun (WGS) entry which is preliminary data.</text>
</comment>
<evidence type="ECO:0000313" key="2">
    <source>
        <dbReference type="Proteomes" id="UP000290848"/>
    </source>
</evidence>
<dbReference type="RefSeq" id="WP_128770811.1">
    <property type="nucleotide sequence ID" value="NZ_RXOC01000014.1"/>
</dbReference>
<dbReference type="Proteomes" id="UP000290848">
    <property type="component" value="Unassembled WGS sequence"/>
</dbReference>
<accession>A0A4Q0M4J7</accession>
<proteinExistence type="predicted"/>
<gene>
    <name evidence="1" type="ORF">EKH83_17785</name>
</gene>
<reference evidence="1 2" key="1">
    <citation type="submission" date="2018-12" db="EMBL/GenBank/DDBJ databases">
        <title>The Draft Genome Sequence of the Soil Bacterium Pedobacter tournemirensis R1.</title>
        <authorList>
            <person name="He J."/>
        </authorList>
    </citation>
    <scope>NUCLEOTIDE SEQUENCE [LARGE SCALE GENOMIC DNA]</scope>
    <source>
        <strain evidence="1 2">R1</strain>
    </source>
</reference>
<evidence type="ECO:0000313" key="1">
    <source>
        <dbReference type="EMBL" id="RXF67898.1"/>
    </source>
</evidence>
<dbReference type="EMBL" id="RXOC01000014">
    <property type="protein sequence ID" value="RXF67898.1"/>
    <property type="molecule type" value="Genomic_DNA"/>
</dbReference>
<sequence length="171" mass="19561">MTELKTSHPLALHFLMTEDIFSVDELQDAAPAVTAPSTEKEEESMPVFDYQGENNRYMLLLHDNPNQKLMPSGELDTLTTILLAKKMEIKDVAIVNIAQYPSVTWRQLKEYFACNNVVLLGVTPGRLQLNEIPQNAVTSFEGMNVLFTYSFAEMLNNNDRKRAFWNEMKKL</sequence>